<proteinExistence type="evidence at transcript level"/>
<evidence type="ECO:0000256" key="1">
    <source>
        <dbReference type="SAM" id="SignalP"/>
    </source>
</evidence>
<accession>A0A023G0F5</accession>
<dbReference type="EMBL" id="GBBM01007787">
    <property type="protein sequence ID" value="JAC27631.1"/>
    <property type="molecule type" value="mRNA"/>
</dbReference>
<reference evidence="2" key="1">
    <citation type="submission" date="2014-03" db="EMBL/GenBank/DDBJ databases">
        <title>The sialotranscriptome of Amblyomma triste, Amblyomma parvum and Amblyomma cajennense ticks, uncovered by 454-based RNA-seq.</title>
        <authorList>
            <person name="Garcia G.R."/>
            <person name="Gardinassi L.G."/>
            <person name="Ribeiro J.M."/>
            <person name="Anatriello E."/>
            <person name="Ferreira B.R."/>
            <person name="Moreira H.N."/>
            <person name="Mafra C."/>
            <person name="Olegario M.M."/>
            <person name="Szabo P.J."/>
            <person name="Miranda-Santos I.K."/>
            <person name="Maruyama S.R."/>
        </authorList>
    </citation>
    <scope>NUCLEOTIDE SEQUENCE</scope>
    <source>
        <strain evidence="2">Mato Grasso do Sul</strain>
        <tissue evidence="2">Salivary glands</tissue>
    </source>
</reference>
<protein>
    <submittedName>
        <fullName evidence="2">Putative secreted protein</fullName>
    </submittedName>
</protein>
<evidence type="ECO:0000313" key="2">
    <source>
        <dbReference type="EMBL" id="JAC27631.1"/>
    </source>
</evidence>
<organism evidence="2">
    <name type="scientific">Amblyomma triste</name>
    <name type="common">Neotropical tick</name>
    <dbReference type="NCBI Taxonomy" id="251400"/>
    <lineage>
        <taxon>Eukaryota</taxon>
        <taxon>Metazoa</taxon>
        <taxon>Ecdysozoa</taxon>
        <taxon>Arthropoda</taxon>
        <taxon>Chelicerata</taxon>
        <taxon>Arachnida</taxon>
        <taxon>Acari</taxon>
        <taxon>Parasitiformes</taxon>
        <taxon>Ixodida</taxon>
        <taxon>Ixodoidea</taxon>
        <taxon>Ixodidae</taxon>
        <taxon>Amblyomminae</taxon>
        <taxon>Amblyomma</taxon>
    </lineage>
</organism>
<feature type="chain" id="PRO_5001520358" evidence="1">
    <location>
        <begin position="21"/>
        <end position="104"/>
    </location>
</feature>
<sequence>MKAFMLRLTFLLLLIAAVRSGNDEYDFAIHGKCLHPCDPKGYPPRCRLGCRCYHYGPYVGLCMKIGIPPPEGWRPVSVTQNGISTKMSTRLQMLPLRPYCGSCA</sequence>
<keyword evidence="1" id="KW-0732">Signal</keyword>
<feature type="signal peptide" evidence="1">
    <location>
        <begin position="1"/>
        <end position="20"/>
    </location>
</feature>
<name>A0A023G0F5_AMBTT</name>
<dbReference type="AlphaFoldDB" id="A0A023G0F5"/>